<organism evidence="2 3">
    <name type="scientific">Gibbsiella dentisursi</name>
    <dbReference type="NCBI Taxonomy" id="796890"/>
    <lineage>
        <taxon>Bacteria</taxon>
        <taxon>Pseudomonadati</taxon>
        <taxon>Pseudomonadota</taxon>
        <taxon>Gammaproteobacteria</taxon>
        <taxon>Enterobacterales</taxon>
        <taxon>Yersiniaceae</taxon>
        <taxon>Gibbsiella</taxon>
    </lineage>
</organism>
<feature type="compositionally biased region" description="Basic residues" evidence="1">
    <location>
        <begin position="8"/>
        <end position="20"/>
    </location>
</feature>
<name>A0ABP7LMY5_9GAMM</name>
<dbReference type="EMBL" id="BAABDG010000007">
    <property type="protein sequence ID" value="GAA3902863.1"/>
    <property type="molecule type" value="Genomic_DNA"/>
</dbReference>
<keyword evidence="3" id="KW-1185">Reference proteome</keyword>
<reference evidence="3" key="1">
    <citation type="journal article" date="2019" name="Int. J. Syst. Evol. Microbiol.">
        <title>The Global Catalogue of Microorganisms (GCM) 10K type strain sequencing project: providing services to taxonomists for standard genome sequencing and annotation.</title>
        <authorList>
            <consortium name="The Broad Institute Genomics Platform"/>
            <consortium name="The Broad Institute Genome Sequencing Center for Infectious Disease"/>
            <person name="Wu L."/>
            <person name="Ma J."/>
        </authorList>
    </citation>
    <scope>NUCLEOTIDE SEQUENCE [LARGE SCALE GENOMIC DNA]</scope>
    <source>
        <strain evidence="3">JCM 17201</strain>
    </source>
</reference>
<comment type="caution">
    <text evidence="2">The sequence shown here is derived from an EMBL/GenBank/DDBJ whole genome shotgun (WGS) entry which is preliminary data.</text>
</comment>
<evidence type="ECO:0000313" key="3">
    <source>
        <dbReference type="Proteomes" id="UP001499994"/>
    </source>
</evidence>
<evidence type="ECO:0000313" key="2">
    <source>
        <dbReference type="EMBL" id="GAA3902863.1"/>
    </source>
</evidence>
<evidence type="ECO:0000256" key="1">
    <source>
        <dbReference type="SAM" id="MobiDB-lite"/>
    </source>
</evidence>
<feature type="region of interest" description="Disordered" evidence="1">
    <location>
        <begin position="1"/>
        <end position="90"/>
    </location>
</feature>
<gene>
    <name evidence="2" type="ORF">GCM10022405_30110</name>
</gene>
<dbReference type="Proteomes" id="UP001499994">
    <property type="component" value="Unassembled WGS sequence"/>
</dbReference>
<accession>A0ABP7LMY5</accession>
<proteinExistence type="predicted"/>
<protein>
    <submittedName>
        <fullName evidence="2">Uncharacterized protein</fullName>
    </submittedName>
</protein>
<feature type="compositionally biased region" description="Polar residues" evidence="1">
    <location>
        <begin position="39"/>
        <end position="58"/>
    </location>
</feature>
<sequence length="90" mass="9298">MESVLPRPAKRPSRGNRRKLSGNMAAVEKSNDDKPTRRSGATASNRRSAGAPAQSTQRIADGAGNCPKRLASAGGRATAGNTLRQAAVNA</sequence>